<dbReference type="InterPro" id="IPR014030">
    <property type="entry name" value="Ketoacyl_synth_N"/>
</dbReference>
<evidence type="ECO:0000256" key="6">
    <source>
        <dbReference type="ARBA" id="ARBA00023098"/>
    </source>
</evidence>
<comment type="caution">
    <text evidence="11">The sequence shown here is derived from an EMBL/GenBank/DDBJ whole genome shotgun (WGS) entry which is preliminary data.</text>
</comment>
<dbReference type="Proteomes" id="UP000285301">
    <property type="component" value="Unassembled WGS sequence"/>
</dbReference>
<gene>
    <name evidence="12" type="ORF">B4U79_04032</name>
    <name evidence="11" type="ORF">B4U79_10130</name>
    <name evidence="10" type="ORF">B4U79_15174</name>
</gene>
<keyword evidence="8" id="KW-0511">Multifunctional enzyme</keyword>
<organism evidence="11 13">
    <name type="scientific">Dinothrombium tinctorium</name>
    <dbReference type="NCBI Taxonomy" id="1965070"/>
    <lineage>
        <taxon>Eukaryota</taxon>
        <taxon>Metazoa</taxon>
        <taxon>Ecdysozoa</taxon>
        <taxon>Arthropoda</taxon>
        <taxon>Chelicerata</taxon>
        <taxon>Arachnida</taxon>
        <taxon>Acari</taxon>
        <taxon>Acariformes</taxon>
        <taxon>Trombidiformes</taxon>
        <taxon>Prostigmata</taxon>
        <taxon>Anystina</taxon>
        <taxon>Parasitengona</taxon>
        <taxon>Trombidioidea</taxon>
        <taxon>Trombidiidae</taxon>
        <taxon>Dinothrombium</taxon>
    </lineage>
</organism>
<keyword evidence="5" id="KW-0560">Oxidoreductase</keyword>
<dbReference type="EMBL" id="NCKU01010368">
    <property type="protein sequence ID" value="RWS00846.1"/>
    <property type="molecule type" value="Genomic_DNA"/>
</dbReference>
<evidence type="ECO:0000256" key="7">
    <source>
        <dbReference type="ARBA" id="ARBA00023160"/>
    </source>
</evidence>
<sequence>MKANENEIVISGISGRFPESDDIEEFWNNLINGRELYSCDDRRWPIDYLDLPPYSGKIKDLSKIDADFFKLKQADVDHMDPQYRLLYEVVYEAVYDAGK</sequence>
<keyword evidence="3" id="KW-0276">Fatty acid metabolism</keyword>
<reference evidence="11" key="2">
    <citation type="submission" date="2018-11" db="EMBL/GenBank/DDBJ databases">
        <title>Trombidioid mite genomics.</title>
        <authorList>
            <person name="Dong X."/>
        </authorList>
    </citation>
    <scope>NUCLEOTIDE SEQUENCE</scope>
    <source>
        <strain evidence="11">UoL-WK</strain>
    </source>
</reference>
<keyword evidence="13" id="KW-1185">Reference proteome</keyword>
<accession>A0A3S3P4Q2</accession>
<evidence type="ECO:0000256" key="5">
    <source>
        <dbReference type="ARBA" id="ARBA00023002"/>
    </source>
</evidence>
<keyword evidence="6" id="KW-0443">Lipid metabolism</keyword>
<evidence type="ECO:0000259" key="9">
    <source>
        <dbReference type="Pfam" id="PF00109"/>
    </source>
</evidence>
<evidence type="ECO:0000256" key="2">
    <source>
        <dbReference type="ARBA" id="ARBA00022516"/>
    </source>
</evidence>
<dbReference type="STRING" id="1965070.A0A3S3P4Q2"/>
<dbReference type="PANTHER" id="PTHR43775:SF7">
    <property type="entry name" value="FATTY ACID SYNTHASE"/>
    <property type="match status" value="1"/>
</dbReference>
<dbReference type="AlphaFoldDB" id="A0A3S3P4Q2"/>
<keyword evidence="7" id="KW-0275">Fatty acid biosynthesis</keyword>
<evidence type="ECO:0000256" key="3">
    <source>
        <dbReference type="ARBA" id="ARBA00022832"/>
    </source>
</evidence>
<dbReference type="GO" id="GO:0006633">
    <property type="term" value="P:fatty acid biosynthetic process"/>
    <property type="evidence" value="ECO:0007669"/>
    <property type="project" value="UniProtKB-KW"/>
</dbReference>
<evidence type="ECO:0000313" key="13">
    <source>
        <dbReference type="Proteomes" id="UP000285301"/>
    </source>
</evidence>
<evidence type="ECO:0000256" key="1">
    <source>
        <dbReference type="ARBA" id="ARBA00022450"/>
    </source>
</evidence>
<protein>
    <submittedName>
        <fullName evidence="11">Fatty acid synthase-like protein</fullName>
    </submittedName>
</protein>
<evidence type="ECO:0000256" key="4">
    <source>
        <dbReference type="ARBA" id="ARBA00022857"/>
    </source>
</evidence>
<dbReference type="Pfam" id="PF00109">
    <property type="entry name" value="ketoacyl-synt"/>
    <property type="match status" value="1"/>
</dbReference>
<dbReference type="EMBL" id="NCKU01011427">
    <property type="protein sequence ID" value="RWS00443.1"/>
    <property type="molecule type" value="Genomic_DNA"/>
</dbReference>
<keyword evidence="4" id="KW-0521">NADP</keyword>
<dbReference type="GO" id="GO:0004312">
    <property type="term" value="F:fatty acid synthase activity"/>
    <property type="evidence" value="ECO:0007669"/>
    <property type="project" value="TreeGrafter"/>
</dbReference>
<dbReference type="InterPro" id="IPR016039">
    <property type="entry name" value="Thiolase-like"/>
</dbReference>
<dbReference type="OrthoDB" id="329835at2759"/>
<dbReference type="GO" id="GO:0016491">
    <property type="term" value="F:oxidoreductase activity"/>
    <property type="evidence" value="ECO:0007669"/>
    <property type="project" value="UniProtKB-KW"/>
</dbReference>
<proteinExistence type="predicted"/>
<dbReference type="SUPFAM" id="SSF53901">
    <property type="entry name" value="Thiolase-like"/>
    <property type="match status" value="1"/>
</dbReference>
<evidence type="ECO:0000313" key="10">
    <source>
        <dbReference type="EMBL" id="RWS00443.1"/>
    </source>
</evidence>
<reference evidence="11 13" key="1">
    <citation type="journal article" date="2018" name="Gigascience">
        <title>Genomes of trombidid mites reveal novel predicted allergens and laterally-transferred genes associated with secondary metabolism.</title>
        <authorList>
            <person name="Dong X."/>
            <person name="Chaisiri K."/>
            <person name="Xia D."/>
            <person name="Armstrong S.D."/>
            <person name="Fang Y."/>
            <person name="Donnelly M.J."/>
            <person name="Kadowaki T."/>
            <person name="McGarry J.W."/>
            <person name="Darby A.C."/>
            <person name="Makepeace B.L."/>
        </authorList>
    </citation>
    <scope>NUCLEOTIDE SEQUENCE [LARGE SCALE GENOMIC DNA]</scope>
    <source>
        <strain evidence="11">UoL-WK</strain>
    </source>
</reference>
<feature type="domain" description="Beta-ketoacyl synthase-like N-terminal" evidence="9">
    <location>
        <begin position="6"/>
        <end position="98"/>
    </location>
</feature>
<dbReference type="Gene3D" id="3.40.47.10">
    <property type="match status" value="1"/>
</dbReference>
<name>A0A3S3P4Q2_9ACAR</name>
<evidence type="ECO:0000256" key="8">
    <source>
        <dbReference type="ARBA" id="ARBA00023268"/>
    </source>
</evidence>
<dbReference type="EMBL" id="NCKU01005223">
    <property type="protein sequence ID" value="RWS04853.1"/>
    <property type="molecule type" value="Genomic_DNA"/>
</dbReference>
<evidence type="ECO:0000313" key="11">
    <source>
        <dbReference type="EMBL" id="RWS00846.1"/>
    </source>
</evidence>
<dbReference type="PANTHER" id="PTHR43775">
    <property type="entry name" value="FATTY ACID SYNTHASE"/>
    <property type="match status" value="1"/>
</dbReference>
<keyword evidence="2" id="KW-0444">Lipid biosynthesis</keyword>
<evidence type="ECO:0000313" key="12">
    <source>
        <dbReference type="EMBL" id="RWS04853.1"/>
    </source>
</evidence>
<keyword evidence="1" id="KW-0596">Phosphopantetheine</keyword>
<dbReference type="InterPro" id="IPR050091">
    <property type="entry name" value="PKS_NRPS_Biosynth_Enz"/>
</dbReference>